<proteinExistence type="predicted"/>
<evidence type="ECO:0000256" key="1">
    <source>
        <dbReference type="SAM" id="Phobius"/>
    </source>
</evidence>
<accession>A0ABP3AYX1</accession>
<gene>
    <name evidence="2" type="ORF">MFLO_06589</name>
</gene>
<sequence length="98" mass="11145">MIEVQKERGADFMEESFDFGHFLKKAFVAVASISLIFIGFIALLTLIGVILAIPLLRKGCTMLFDKEEKSGGRKLKWKTPEYEAKVKFSDRDLLDEKS</sequence>
<keyword evidence="1" id="KW-0812">Transmembrane</keyword>
<dbReference type="EMBL" id="AODF01000010">
    <property type="protein sequence ID" value="EUJ32751.1"/>
    <property type="molecule type" value="Genomic_DNA"/>
</dbReference>
<keyword evidence="1" id="KW-1133">Transmembrane helix</keyword>
<reference evidence="2 3" key="1">
    <citation type="journal article" date="2014" name="Int. J. Syst. Evol. Microbiol.">
        <title>Listeria floridensis sp. nov., Listeria aquatica sp. nov., Listeria cornellensis sp. nov., Listeria riparia sp. nov. and Listeria grandensis sp. nov., from agricultural and natural environments.</title>
        <authorList>
            <person name="den Bakker H.C."/>
            <person name="Warchocki S."/>
            <person name="Wright E.M."/>
            <person name="Allred A.F."/>
            <person name="Ahlstrom C."/>
            <person name="Manuel C.S."/>
            <person name="Stasiewicz M.J."/>
            <person name="Burrell A."/>
            <person name="Roof S."/>
            <person name="Strawn L."/>
            <person name="Fortes E.D."/>
            <person name="Nightingale K.K."/>
            <person name="Kephart D."/>
            <person name="Wiedmann M."/>
        </authorList>
    </citation>
    <scope>NUCLEOTIDE SEQUENCE [LARGE SCALE GENOMIC DNA]</scope>
    <source>
        <strain evidence="2 3">FSL S10-1187</strain>
    </source>
</reference>
<evidence type="ECO:0008006" key="4">
    <source>
        <dbReference type="Google" id="ProtNLM"/>
    </source>
</evidence>
<name>A0ABP3AYX1_9LIST</name>
<organism evidence="2 3">
    <name type="scientific">Listeria floridensis FSL S10-1187</name>
    <dbReference type="NCBI Taxonomy" id="1265817"/>
    <lineage>
        <taxon>Bacteria</taxon>
        <taxon>Bacillati</taxon>
        <taxon>Bacillota</taxon>
        <taxon>Bacilli</taxon>
        <taxon>Bacillales</taxon>
        <taxon>Listeriaceae</taxon>
        <taxon>Listeria</taxon>
    </lineage>
</organism>
<keyword evidence="3" id="KW-1185">Reference proteome</keyword>
<keyword evidence="1" id="KW-0472">Membrane</keyword>
<comment type="caution">
    <text evidence="2">The sequence shown here is derived from an EMBL/GenBank/DDBJ whole genome shotgun (WGS) entry which is preliminary data.</text>
</comment>
<dbReference type="Proteomes" id="UP000019249">
    <property type="component" value="Unassembled WGS sequence"/>
</dbReference>
<evidence type="ECO:0000313" key="2">
    <source>
        <dbReference type="EMBL" id="EUJ32751.1"/>
    </source>
</evidence>
<evidence type="ECO:0000313" key="3">
    <source>
        <dbReference type="Proteomes" id="UP000019249"/>
    </source>
</evidence>
<protein>
    <recommendedName>
        <fullName evidence="4">DUF3742 family protein</fullName>
    </recommendedName>
</protein>
<feature type="transmembrane region" description="Helical" evidence="1">
    <location>
        <begin position="26"/>
        <end position="56"/>
    </location>
</feature>